<proteinExistence type="predicted"/>
<feature type="transmembrane region" description="Helical" evidence="1">
    <location>
        <begin position="6"/>
        <end position="22"/>
    </location>
</feature>
<sequence length="77" mass="8625">MLFLCTLVYISFILIDFIPILKSKNLKNIILYSVIILTSYTLTFLRDIGVKIPSIATFLKQITLLIVNSIFKGAGTA</sequence>
<keyword evidence="1" id="KW-1133">Transmembrane helix</keyword>
<evidence type="ECO:0000313" key="3">
    <source>
        <dbReference type="Proteomes" id="UP000190105"/>
    </source>
</evidence>
<dbReference type="AlphaFoldDB" id="A0A1T4Y7G9"/>
<evidence type="ECO:0000256" key="1">
    <source>
        <dbReference type="SAM" id="Phobius"/>
    </source>
</evidence>
<dbReference type="Proteomes" id="UP000190105">
    <property type="component" value="Unassembled WGS sequence"/>
</dbReference>
<dbReference type="STRING" id="1147123.SAMN05443428_12422"/>
<keyword evidence="3" id="KW-1185">Reference proteome</keyword>
<name>A0A1T4Y7G9_9CLOT</name>
<reference evidence="3" key="1">
    <citation type="submission" date="2017-02" db="EMBL/GenBank/DDBJ databases">
        <authorList>
            <person name="Varghese N."/>
            <person name="Submissions S."/>
        </authorList>
    </citation>
    <scope>NUCLEOTIDE SEQUENCE [LARGE SCALE GENOMIC DNA]</scope>
    <source>
        <strain evidence="3">USBA 833</strain>
    </source>
</reference>
<gene>
    <name evidence="2" type="ORF">SAMN05443428_12422</name>
</gene>
<evidence type="ECO:0000313" key="2">
    <source>
        <dbReference type="EMBL" id="SKA97225.1"/>
    </source>
</evidence>
<keyword evidence="1" id="KW-0472">Membrane</keyword>
<feature type="transmembrane region" description="Helical" evidence="1">
    <location>
        <begin position="29"/>
        <end position="46"/>
    </location>
</feature>
<accession>A0A1T4Y7G9</accession>
<protein>
    <submittedName>
        <fullName evidence="2">Uncharacterized protein</fullName>
    </submittedName>
</protein>
<organism evidence="2 3">
    <name type="scientific">Caloramator quimbayensis</name>
    <dbReference type="NCBI Taxonomy" id="1147123"/>
    <lineage>
        <taxon>Bacteria</taxon>
        <taxon>Bacillati</taxon>
        <taxon>Bacillota</taxon>
        <taxon>Clostridia</taxon>
        <taxon>Eubacteriales</taxon>
        <taxon>Clostridiaceae</taxon>
        <taxon>Caloramator</taxon>
    </lineage>
</organism>
<dbReference type="EMBL" id="FUYH01000024">
    <property type="protein sequence ID" value="SKA97225.1"/>
    <property type="molecule type" value="Genomic_DNA"/>
</dbReference>
<keyword evidence="1" id="KW-0812">Transmembrane</keyword>